<dbReference type="InterPro" id="IPR057268">
    <property type="entry name" value="Ribosomal_L18"/>
</dbReference>
<dbReference type="InterPro" id="IPR005484">
    <property type="entry name" value="Ribosomal_uL18_bac/plant/anim"/>
</dbReference>
<dbReference type="NCBIfam" id="TIGR00060">
    <property type="entry name" value="L18_bact"/>
    <property type="match status" value="1"/>
</dbReference>
<evidence type="ECO:0000256" key="4">
    <source>
        <dbReference type="ARBA" id="ARBA00022980"/>
    </source>
</evidence>
<dbReference type="GO" id="GO:0022625">
    <property type="term" value="C:cytosolic large ribosomal subunit"/>
    <property type="evidence" value="ECO:0007669"/>
    <property type="project" value="TreeGrafter"/>
</dbReference>
<dbReference type="PANTHER" id="PTHR12899:SF3">
    <property type="entry name" value="LARGE RIBOSOMAL SUBUNIT PROTEIN UL18M"/>
    <property type="match status" value="1"/>
</dbReference>
<dbReference type="FunFam" id="3.30.420.100:FF:000001">
    <property type="entry name" value="50S ribosomal protein L18"/>
    <property type="match status" value="1"/>
</dbReference>
<evidence type="ECO:0000256" key="3">
    <source>
        <dbReference type="ARBA" id="ARBA00022884"/>
    </source>
</evidence>
<sequence length="120" mass="13046">MANCDNKARRVKRHLRIRKRVSGTAERPRFCVSVTANNIYCQFIDDVAGKTLAATSTLDAAFKAENGVPNMAGAALLGKMAAEKAKSANITEVVFDRSGFQYHGRVKAIAEAARENGLKF</sequence>
<keyword evidence="3" id="KW-0694">RNA-binding</keyword>
<evidence type="ECO:0000256" key="5">
    <source>
        <dbReference type="ARBA" id="ARBA00023274"/>
    </source>
</evidence>
<reference evidence="6" key="1">
    <citation type="submission" date="2019-08" db="EMBL/GenBank/DDBJ databases">
        <authorList>
            <person name="Kucharzyk K."/>
            <person name="Murdoch R.W."/>
            <person name="Higgins S."/>
            <person name="Loffler F."/>
        </authorList>
    </citation>
    <scope>NUCLEOTIDE SEQUENCE</scope>
</reference>
<name>A0A644XZP1_9ZZZZ</name>
<dbReference type="SUPFAM" id="SSF53137">
    <property type="entry name" value="Translational machinery components"/>
    <property type="match status" value="1"/>
</dbReference>
<keyword evidence="4 6" id="KW-0689">Ribosomal protein</keyword>
<keyword evidence="5" id="KW-0687">Ribonucleoprotein</keyword>
<dbReference type="GO" id="GO:0008097">
    <property type="term" value="F:5S rRNA binding"/>
    <property type="evidence" value="ECO:0007669"/>
    <property type="project" value="TreeGrafter"/>
</dbReference>
<dbReference type="GO" id="GO:0006412">
    <property type="term" value="P:translation"/>
    <property type="evidence" value="ECO:0007669"/>
    <property type="project" value="InterPro"/>
</dbReference>
<comment type="similarity">
    <text evidence="1">Belongs to the universal ribosomal protein uL18 family.</text>
</comment>
<dbReference type="InterPro" id="IPR004389">
    <property type="entry name" value="Ribosomal_uL18_bac-type"/>
</dbReference>
<dbReference type="CDD" id="cd00432">
    <property type="entry name" value="Ribosomal_L18_L5e"/>
    <property type="match status" value="1"/>
</dbReference>
<evidence type="ECO:0000256" key="1">
    <source>
        <dbReference type="ARBA" id="ARBA00007116"/>
    </source>
</evidence>
<dbReference type="HAMAP" id="MF_01337_B">
    <property type="entry name" value="Ribosomal_uL18_B"/>
    <property type="match status" value="1"/>
</dbReference>
<dbReference type="EMBL" id="VSSQ01003654">
    <property type="protein sequence ID" value="MPM21732.1"/>
    <property type="molecule type" value="Genomic_DNA"/>
</dbReference>
<organism evidence="6">
    <name type="scientific">bioreactor metagenome</name>
    <dbReference type="NCBI Taxonomy" id="1076179"/>
    <lineage>
        <taxon>unclassified sequences</taxon>
        <taxon>metagenomes</taxon>
        <taxon>ecological metagenomes</taxon>
    </lineage>
</organism>
<comment type="caution">
    <text evidence="6">The sequence shown here is derived from an EMBL/GenBank/DDBJ whole genome shotgun (WGS) entry which is preliminary data.</text>
</comment>
<dbReference type="PANTHER" id="PTHR12899">
    <property type="entry name" value="39S RIBOSOMAL PROTEIN L18, MITOCHONDRIAL"/>
    <property type="match status" value="1"/>
</dbReference>
<evidence type="ECO:0000256" key="2">
    <source>
        <dbReference type="ARBA" id="ARBA00022730"/>
    </source>
</evidence>
<accession>A0A644XZP1</accession>
<evidence type="ECO:0000313" key="6">
    <source>
        <dbReference type="EMBL" id="MPM21732.1"/>
    </source>
</evidence>
<dbReference type="GO" id="GO:0003735">
    <property type="term" value="F:structural constituent of ribosome"/>
    <property type="evidence" value="ECO:0007669"/>
    <property type="project" value="InterPro"/>
</dbReference>
<protein>
    <submittedName>
        <fullName evidence="6">50S ribosomal protein L18</fullName>
    </submittedName>
</protein>
<gene>
    <name evidence="6" type="primary">rplR_24</name>
    <name evidence="6" type="ORF">SDC9_68177</name>
</gene>
<proteinExistence type="inferred from homology"/>
<keyword evidence="2" id="KW-0699">rRNA-binding</keyword>
<dbReference type="AlphaFoldDB" id="A0A644XZP1"/>
<dbReference type="Gene3D" id="3.30.420.100">
    <property type="match status" value="1"/>
</dbReference>
<dbReference type="Pfam" id="PF00861">
    <property type="entry name" value="Ribosomal_L18p"/>
    <property type="match status" value="1"/>
</dbReference>